<dbReference type="GO" id="GO:0004798">
    <property type="term" value="F:dTMP kinase activity"/>
    <property type="evidence" value="ECO:0007669"/>
    <property type="project" value="UniProtKB-UniRule"/>
</dbReference>
<dbReference type="EMBL" id="GG693880">
    <property type="protein sequence ID" value="EES52041.1"/>
    <property type="molecule type" value="Genomic_DNA"/>
</dbReference>
<dbReference type="SUPFAM" id="SSF52540">
    <property type="entry name" value="P-loop containing nucleoside triphosphate hydrolases"/>
    <property type="match status" value="1"/>
</dbReference>
<accession>C6HZ30</accession>
<proteinExistence type="inferred from homology"/>
<gene>
    <name evidence="7" type="primary">tmk</name>
    <name evidence="9" type="ORF">UBAL3_94530007</name>
</gene>
<dbReference type="AlphaFoldDB" id="C6HZ30"/>
<keyword evidence="10" id="KW-1185">Reference proteome</keyword>
<keyword evidence="4 7" id="KW-0547">Nucleotide-binding</keyword>
<dbReference type="InterPro" id="IPR018094">
    <property type="entry name" value="Thymidylate_kinase"/>
</dbReference>
<comment type="similarity">
    <text evidence="1 7">Belongs to the thymidylate kinase family.</text>
</comment>
<evidence type="ECO:0000256" key="6">
    <source>
        <dbReference type="ARBA" id="ARBA00022840"/>
    </source>
</evidence>
<dbReference type="EC" id="2.7.4.9" evidence="7"/>
<dbReference type="GO" id="GO:0005524">
    <property type="term" value="F:ATP binding"/>
    <property type="evidence" value="ECO:0007669"/>
    <property type="project" value="UniProtKB-UniRule"/>
</dbReference>
<dbReference type="Pfam" id="PF02223">
    <property type="entry name" value="Thymidylate_kin"/>
    <property type="match status" value="1"/>
</dbReference>
<dbReference type="CDD" id="cd01672">
    <property type="entry name" value="TMPK"/>
    <property type="match status" value="1"/>
</dbReference>
<sequence length="226" mass="26202">MERTTQYPGLLIAIEGTDGSGKTTQAELLKHYYLSRGVAVVVSACNTVELIRKAISDLKQQNYLDPVTFSFLYAADFVDRFEHQIIPALESGQLVIAEQYVYTVFSRAILRGIAPDWISNIFDFALVPAKTFYLDLPVETLLERLHWKTRQERFFDYYESGMDMNLSGRKKDSFVIYQRRLIEMYRELAKTHHMDTIDATAPIHRQQSTLRSRIDALLSAHRKENR</sequence>
<name>C6HZ30_9BACT</name>
<feature type="binding site" evidence="7">
    <location>
        <begin position="16"/>
        <end position="23"/>
    </location>
    <ligand>
        <name>ATP</name>
        <dbReference type="ChEBI" id="CHEBI:30616"/>
    </ligand>
</feature>
<keyword evidence="3 7" id="KW-0545">Nucleotide biosynthesis</keyword>
<dbReference type="GO" id="GO:0005737">
    <property type="term" value="C:cytoplasm"/>
    <property type="evidence" value="ECO:0007669"/>
    <property type="project" value="TreeGrafter"/>
</dbReference>
<evidence type="ECO:0000256" key="1">
    <source>
        <dbReference type="ARBA" id="ARBA00009776"/>
    </source>
</evidence>
<evidence type="ECO:0000256" key="5">
    <source>
        <dbReference type="ARBA" id="ARBA00022777"/>
    </source>
</evidence>
<feature type="domain" description="Thymidylate kinase-like" evidence="8">
    <location>
        <begin position="14"/>
        <end position="163"/>
    </location>
</feature>
<comment type="function">
    <text evidence="7">Phosphorylation of dTMP to form dTDP in both de novo and salvage pathways of dTTP synthesis.</text>
</comment>
<evidence type="ECO:0000256" key="4">
    <source>
        <dbReference type="ARBA" id="ARBA00022741"/>
    </source>
</evidence>
<dbReference type="HAMAP" id="MF_00165">
    <property type="entry name" value="Thymidylate_kinase"/>
    <property type="match status" value="1"/>
</dbReference>
<evidence type="ECO:0000256" key="2">
    <source>
        <dbReference type="ARBA" id="ARBA00022679"/>
    </source>
</evidence>
<evidence type="ECO:0000256" key="3">
    <source>
        <dbReference type="ARBA" id="ARBA00022727"/>
    </source>
</evidence>
<evidence type="ECO:0000313" key="10">
    <source>
        <dbReference type="Proteomes" id="UP000009374"/>
    </source>
</evidence>
<dbReference type="GO" id="GO:0006233">
    <property type="term" value="P:dTDP biosynthetic process"/>
    <property type="evidence" value="ECO:0007669"/>
    <property type="project" value="InterPro"/>
</dbReference>
<protein>
    <recommendedName>
        <fullName evidence="7">Thymidylate kinase</fullName>
        <ecNumber evidence="7">2.7.4.9</ecNumber>
    </recommendedName>
    <alternativeName>
        <fullName evidence="7">dTMP kinase</fullName>
    </alternativeName>
</protein>
<evidence type="ECO:0000313" key="9">
    <source>
        <dbReference type="EMBL" id="EES52041.1"/>
    </source>
</evidence>
<dbReference type="InterPro" id="IPR039430">
    <property type="entry name" value="Thymidylate_kin-like_dom"/>
</dbReference>
<evidence type="ECO:0000259" key="8">
    <source>
        <dbReference type="Pfam" id="PF02223"/>
    </source>
</evidence>
<dbReference type="GO" id="GO:0006235">
    <property type="term" value="P:dTTP biosynthetic process"/>
    <property type="evidence" value="ECO:0007669"/>
    <property type="project" value="UniProtKB-UniRule"/>
</dbReference>
<reference evidence="9 10" key="1">
    <citation type="journal article" date="2009" name="Appl. Environ. Microbiol.">
        <title>Community genomic and proteomic analyses of chemoautotrophic iron-oxidizing "Leptospirillum rubarum" (Group II) and "Leptospirillum ferrodiazotrophum" (Group III) bacteria in acid mine drainage biofilms.</title>
        <authorList>
            <person name="Goltsman D.S."/>
            <person name="Denef V.J."/>
            <person name="Singer S.W."/>
            <person name="VerBerkmoes N.C."/>
            <person name="Lefsrud M."/>
            <person name="Mueller R.S."/>
            <person name="Dick G.J."/>
            <person name="Sun C.L."/>
            <person name="Wheeler K.E."/>
            <person name="Zemla A."/>
            <person name="Baker B.J."/>
            <person name="Hauser L."/>
            <person name="Land M."/>
            <person name="Shah M.B."/>
            <person name="Thelen M.P."/>
            <person name="Hettich R.L."/>
            <person name="Banfield J.F."/>
        </authorList>
    </citation>
    <scope>NUCLEOTIDE SEQUENCE [LARGE SCALE GENOMIC DNA]</scope>
</reference>
<keyword evidence="5 7" id="KW-0418">Kinase</keyword>
<dbReference type="InterPro" id="IPR027417">
    <property type="entry name" value="P-loop_NTPase"/>
</dbReference>
<keyword evidence="2 7" id="KW-0808">Transferase</keyword>
<organism evidence="9 10">
    <name type="scientific">Leptospirillum ferrodiazotrophum</name>
    <dbReference type="NCBI Taxonomy" id="412449"/>
    <lineage>
        <taxon>Bacteria</taxon>
        <taxon>Pseudomonadati</taxon>
        <taxon>Nitrospirota</taxon>
        <taxon>Nitrospiria</taxon>
        <taxon>Nitrospirales</taxon>
        <taxon>Nitrospiraceae</taxon>
        <taxon>Leptospirillum</taxon>
    </lineage>
</organism>
<dbReference type="Gene3D" id="3.40.50.300">
    <property type="entry name" value="P-loop containing nucleotide triphosphate hydrolases"/>
    <property type="match status" value="1"/>
</dbReference>
<comment type="catalytic activity">
    <reaction evidence="7">
        <text>dTMP + ATP = dTDP + ADP</text>
        <dbReference type="Rhea" id="RHEA:13517"/>
        <dbReference type="ChEBI" id="CHEBI:30616"/>
        <dbReference type="ChEBI" id="CHEBI:58369"/>
        <dbReference type="ChEBI" id="CHEBI:63528"/>
        <dbReference type="ChEBI" id="CHEBI:456216"/>
        <dbReference type="EC" id="2.7.4.9"/>
    </reaction>
</comment>
<dbReference type="GO" id="GO:0006227">
    <property type="term" value="P:dUDP biosynthetic process"/>
    <property type="evidence" value="ECO:0007669"/>
    <property type="project" value="TreeGrafter"/>
</dbReference>
<evidence type="ECO:0000256" key="7">
    <source>
        <dbReference type="HAMAP-Rule" id="MF_00165"/>
    </source>
</evidence>
<dbReference type="PANTHER" id="PTHR10344:SF1">
    <property type="entry name" value="THYMIDYLATE KINASE"/>
    <property type="match status" value="1"/>
</dbReference>
<keyword evidence="6 7" id="KW-0067">ATP-binding</keyword>
<dbReference type="PANTHER" id="PTHR10344">
    <property type="entry name" value="THYMIDYLATE KINASE"/>
    <property type="match status" value="1"/>
</dbReference>
<dbReference type="Proteomes" id="UP000009374">
    <property type="component" value="Unassembled WGS sequence"/>
</dbReference>